<keyword evidence="1" id="KW-0472">Membrane</keyword>
<sequence>MQQNTYVVIHPSSTKKREPCSKMIILLLLLLFIRLIKFLNISNFYQLHTYNDGCAWVLPRHQPFTPFLFLLIHINSSS</sequence>
<organism evidence="2">
    <name type="scientific">Octopus bimaculoides</name>
    <name type="common">California two-spotted octopus</name>
    <dbReference type="NCBI Taxonomy" id="37653"/>
    <lineage>
        <taxon>Eukaryota</taxon>
        <taxon>Metazoa</taxon>
        <taxon>Spiralia</taxon>
        <taxon>Lophotrochozoa</taxon>
        <taxon>Mollusca</taxon>
        <taxon>Cephalopoda</taxon>
        <taxon>Coleoidea</taxon>
        <taxon>Octopodiformes</taxon>
        <taxon>Octopoda</taxon>
        <taxon>Incirrata</taxon>
        <taxon>Octopodidae</taxon>
        <taxon>Octopus</taxon>
    </lineage>
</organism>
<name>A0A0L8G446_OCTBM</name>
<protein>
    <submittedName>
        <fullName evidence="2">Uncharacterized protein</fullName>
    </submittedName>
</protein>
<keyword evidence="1" id="KW-0812">Transmembrane</keyword>
<gene>
    <name evidence="2" type="ORF">OCBIM_22000432mg</name>
</gene>
<evidence type="ECO:0000256" key="1">
    <source>
        <dbReference type="SAM" id="Phobius"/>
    </source>
</evidence>
<dbReference type="EMBL" id="KQ423963">
    <property type="protein sequence ID" value="KOF71812.1"/>
    <property type="molecule type" value="Genomic_DNA"/>
</dbReference>
<dbReference type="AlphaFoldDB" id="A0A0L8G446"/>
<evidence type="ECO:0000313" key="2">
    <source>
        <dbReference type="EMBL" id="KOF71812.1"/>
    </source>
</evidence>
<feature type="transmembrane region" description="Helical" evidence="1">
    <location>
        <begin position="23"/>
        <end position="41"/>
    </location>
</feature>
<keyword evidence="1" id="KW-1133">Transmembrane helix</keyword>
<reference evidence="2" key="1">
    <citation type="submission" date="2015-07" db="EMBL/GenBank/DDBJ databases">
        <title>MeaNS - Measles Nucleotide Surveillance Program.</title>
        <authorList>
            <person name="Tran T."/>
            <person name="Druce J."/>
        </authorList>
    </citation>
    <scope>NUCLEOTIDE SEQUENCE</scope>
    <source>
        <strain evidence="2">UCB-OBI-ISO-001</strain>
        <tissue evidence="2">Gonad</tissue>
    </source>
</reference>
<proteinExistence type="predicted"/>
<accession>A0A0L8G446</accession>